<dbReference type="AlphaFoldDB" id="A0A1R1PRE8"/>
<dbReference type="EMBL" id="LSSK01000368">
    <property type="protein sequence ID" value="OMH83560.1"/>
    <property type="molecule type" value="Genomic_DNA"/>
</dbReference>
<keyword evidence="3" id="KW-1185">Reference proteome</keyword>
<evidence type="ECO:0000313" key="2">
    <source>
        <dbReference type="EMBL" id="OMH83560.1"/>
    </source>
</evidence>
<proteinExistence type="predicted"/>
<comment type="caution">
    <text evidence="2">The sequence shown here is derived from an EMBL/GenBank/DDBJ whole genome shotgun (WGS) entry which is preliminary data.</text>
</comment>
<organism evidence="2 3">
    <name type="scientific">Zancudomyces culisetae</name>
    <name type="common">Gut fungus</name>
    <name type="synonym">Smittium culisetae</name>
    <dbReference type="NCBI Taxonomy" id="1213189"/>
    <lineage>
        <taxon>Eukaryota</taxon>
        <taxon>Fungi</taxon>
        <taxon>Fungi incertae sedis</taxon>
        <taxon>Zoopagomycota</taxon>
        <taxon>Kickxellomycotina</taxon>
        <taxon>Harpellomycetes</taxon>
        <taxon>Harpellales</taxon>
        <taxon>Legeriomycetaceae</taxon>
        <taxon>Zancudomyces</taxon>
    </lineage>
</organism>
<protein>
    <submittedName>
        <fullName evidence="2">Uncharacterized protein</fullName>
    </submittedName>
</protein>
<feature type="region of interest" description="Disordered" evidence="1">
    <location>
        <begin position="25"/>
        <end position="81"/>
    </location>
</feature>
<evidence type="ECO:0000313" key="3">
    <source>
        <dbReference type="Proteomes" id="UP000188320"/>
    </source>
</evidence>
<dbReference type="Proteomes" id="UP000188320">
    <property type="component" value="Unassembled WGS sequence"/>
</dbReference>
<evidence type="ECO:0000256" key="1">
    <source>
        <dbReference type="SAM" id="MobiDB-lite"/>
    </source>
</evidence>
<accession>A0A1R1PRE8</accession>
<gene>
    <name evidence="2" type="ORF">AX774_g2932</name>
</gene>
<reference evidence="3" key="1">
    <citation type="submission" date="2017-01" db="EMBL/GenBank/DDBJ databases">
        <authorList>
            <person name="Wang Y."/>
            <person name="White M."/>
            <person name="Kvist S."/>
            <person name="Moncalvo J.-M."/>
        </authorList>
    </citation>
    <scope>NUCLEOTIDE SEQUENCE [LARGE SCALE GENOMIC DNA]</scope>
    <source>
        <strain evidence="3">COL-18-3</strain>
    </source>
</reference>
<sequence>MDQKTGVLSPRTLGELTESVRQLQIRRSPEPMSVSSISPTLYRGNNSPEHPIMHITLRGSDASSSSGHTRTDAFRQFPKGSRTECPDILVHATAPGTVGGG</sequence>
<feature type="compositionally biased region" description="Polar residues" evidence="1">
    <location>
        <begin position="33"/>
        <end position="48"/>
    </location>
</feature>
<name>A0A1R1PRE8_ZANCU</name>